<comment type="caution">
    <text evidence="7">Lacks conserved residue(s) required for the propagation of feature annotation.</text>
</comment>
<dbReference type="Proteomes" id="UP000240418">
    <property type="component" value="Unassembled WGS sequence"/>
</dbReference>
<dbReference type="RefSeq" id="WP_106608152.1">
    <property type="nucleotide sequence ID" value="NZ_PYGJ01000004.1"/>
</dbReference>
<reference evidence="11 12" key="1">
    <citation type="submission" date="2018-03" db="EMBL/GenBank/DDBJ databases">
        <title>Genomic Encyclopedia of Archaeal and Bacterial Type Strains, Phase II (KMG-II): from individual species to whole genera.</title>
        <authorList>
            <person name="Goeker M."/>
        </authorList>
    </citation>
    <scope>NUCLEOTIDE SEQUENCE [LARGE SCALE GENOMIC DNA]</scope>
    <source>
        <strain evidence="11 12">DSM 100673</strain>
    </source>
</reference>
<dbReference type="AlphaFoldDB" id="A0A2P8FEM1"/>
<dbReference type="UniPathway" id="UPA00115">
    <property type="reaction ID" value="UER00408"/>
</dbReference>
<dbReference type="InterPro" id="IPR019796">
    <property type="entry name" value="G6P_DH_AS"/>
</dbReference>
<name>A0A2P8FEM1_9RHOB</name>
<dbReference type="GO" id="GO:0004345">
    <property type="term" value="F:glucose-6-phosphate dehydrogenase activity"/>
    <property type="evidence" value="ECO:0007669"/>
    <property type="project" value="UniProtKB-UniRule"/>
</dbReference>
<evidence type="ECO:0000256" key="3">
    <source>
        <dbReference type="ARBA" id="ARBA00022526"/>
    </source>
</evidence>
<dbReference type="Gene3D" id="3.30.360.10">
    <property type="entry name" value="Dihydrodipicolinate Reductase, domain 2"/>
    <property type="match status" value="1"/>
</dbReference>
<dbReference type="InterPro" id="IPR001282">
    <property type="entry name" value="G6P_DH"/>
</dbReference>
<dbReference type="PRINTS" id="PR00079">
    <property type="entry name" value="G6PDHDRGNASE"/>
</dbReference>
<dbReference type="Pfam" id="PF02781">
    <property type="entry name" value="G6PD_C"/>
    <property type="match status" value="1"/>
</dbReference>
<dbReference type="PANTHER" id="PTHR23429:SF0">
    <property type="entry name" value="GLUCOSE-6-PHOSPHATE 1-DEHYDROGENASE"/>
    <property type="match status" value="1"/>
</dbReference>
<gene>
    <name evidence="7" type="primary">zwf</name>
    <name evidence="11" type="ORF">CLV88_104210</name>
</gene>
<organism evidence="11 12">
    <name type="scientific">Shimia abyssi</name>
    <dbReference type="NCBI Taxonomy" id="1662395"/>
    <lineage>
        <taxon>Bacteria</taxon>
        <taxon>Pseudomonadati</taxon>
        <taxon>Pseudomonadota</taxon>
        <taxon>Alphaproteobacteria</taxon>
        <taxon>Rhodobacterales</taxon>
        <taxon>Roseobacteraceae</taxon>
    </lineage>
</organism>
<feature type="domain" description="Glucose-6-phosphate dehydrogenase C-terminal" evidence="10">
    <location>
        <begin position="189"/>
        <end position="479"/>
    </location>
</feature>
<feature type="domain" description="Glucose-6-phosphate dehydrogenase NAD-binding" evidence="9">
    <location>
        <begin position="14"/>
        <end position="187"/>
    </location>
</feature>
<dbReference type="InterPro" id="IPR022674">
    <property type="entry name" value="G6P_DH_NAD-bd"/>
</dbReference>
<keyword evidence="6 7" id="KW-0119">Carbohydrate metabolism</keyword>
<evidence type="ECO:0000256" key="5">
    <source>
        <dbReference type="ARBA" id="ARBA00023002"/>
    </source>
</evidence>
<evidence type="ECO:0000259" key="10">
    <source>
        <dbReference type="Pfam" id="PF02781"/>
    </source>
</evidence>
<dbReference type="OrthoDB" id="9802739at2"/>
<dbReference type="PANTHER" id="PTHR23429">
    <property type="entry name" value="GLUCOSE-6-PHOSPHATE 1-DEHYDROGENASE G6PD"/>
    <property type="match status" value="1"/>
</dbReference>
<proteinExistence type="inferred from homology"/>
<feature type="binding site" evidence="7">
    <location>
        <position position="235"/>
    </location>
    <ligand>
        <name>substrate</name>
    </ligand>
</feature>
<feature type="binding site" evidence="7">
    <location>
        <begin position="17"/>
        <end position="24"/>
    </location>
    <ligand>
        <name>NADP(+)</name>
        <dbReference type="ChEBI" id="CHEBI:58349"/>
    </ligand>
</feature>
<dbReference type="GO" id="GO:0005829">
    <property type="term" value="C:cytosol"/>
    <property type="evidence" value="ECO:0007669"/>
    <property type="project" value="TreeGrafter"/>
</dbReference>
<evidence type="ECO:0000313" key="12">
    <source>
        <dbReference type="Proteomes" id="UP000240418"/>
    </source>
</evidence>
<keyword evidence="3 7" id="KW-0313">Glucose metabolism</keyword>
<feature type="active site" description="Proton acceptor" evidence="7">
    <location>
        <position position="240"/>
    </location>
</feature>
<feature type="binding site" evidence="7">
    <location>
        <position position="148"/>
    </location>
    <ligand>
        <name>NADP(+)</name>
        <dbReference type="ChEBI" id="CHEBI:58349"/>
    </ligand>
</feature>
<dbReference type="GO" id="GO:0006006">
    <property type="term" value="P:glucose metabolic process"/>
    <property type="evidence" value="ECO:0007669"/>
    <property type="project" value="UniProtKB-KW"/>
</dbReference>
<dbReference type="GO" id="GO:0009051">
    <property type="term" value="P:pentose-phosphate shunt, oxidative branch"/>
    <property type="evidence" value="ECO:0007669"/>
    <property type="project" value="TreeGrafter"/>
</dbReference>
<feature type="region of interest" description="Disordered" evidence="8">
    <location>
        <begin position="450"/>
        <end position="483"/>
    </location>
</feature>
<keyword evidence="4 7" id="KW-0521">NADP</keyword>
<evidence type="ECO:0000256" key="4">
    <source>
        <dbReference type="ARBA" id="ARBA00022857"/>
    </source>
</evidence>
<dbReference type="NCBIfam" id="TIGR00871">
    <property type="entry name" value="zwf"/>
    <property type="match status" value="1"/>
</dbReference>
<keyword evidence="12" id="KW-1185">Reference proteome</keyword>
<dbReference type="PIRSF" id="PIRSF000110">
    <property type="entry name" value="G6PD"/>
    <property type="match status" value="1"/>
</dbReference>
<protein>
    <recommendedName>
        <fullName evidence="7">Glucose-6-phosphate 1-dehydrogenase</fullName>
        <shortName evidence="7">G6PD</shortName>
        <ecNumber evidence="7">1.1.1.49</ecNumber>
    </recommendedName>
</protein>
<feature type="binding site" evidence="7">
    <location>
        <position position="182"/>
    </location>
    <ligand>
        <name>substrate</name>
    </ligand>
</feature>
<dbReference type="SUPFAM" id="SSF55347">
    <property type="entry name" value="Glyceraldehyde-3-phosphate dehydrogenase-like, C-terminal domain"/>
    <property type="match status" value="1"/>
</dbReference>
<feature type="binding site" evidence="7">
    <location>
        <position position="51"/>
    </location>
    <ligand>
        <name>NADP(+)</name>
        <dbReference type="ChEBI" id="CHEBI:58349"/>
    </ligand>
</feature>
<feature type="binding site" evidence="7">
    <location>
        <position position="331"/>
    </location>
    <ligand>
        <name>substrate</name>
    </ligand>
</feature>
<dbReference type="GO" id="GO:0050661">
    <property type="term" value="F:NADP binding"/>
    <property type="evidence" value="ECO:0007669"/>
    <property type="project" value="UniProtKB-UniRule"/>
</dbReference>
<feature type="binding site" evidence="7">
    <location>
        <position position="178"/>
    </location>
    <ligand>
        <name>substrate</name>
    </ligand>
</feature>
<evidence type="ECO:0000259" key="9">
    <source>
        <dbReference type="Pfam" id="PF00479"/>
    </source>
</evidence>
<dbReference type="Gene3D" id="3.40.50.720">
    <property type="entry name" value="NAD(P)-binding Rossmann-like Domain"/>
    <property type="match status" value="1"/>
</dbReference>
<feature type="binding site" evidence="7">
    <location>
        <position position="216"/>
    </location>
    <ligand>
        <name>substrate</name>
    </ligand>
</feature>
<dbReference type="PROSITE" id="PS00069">
    <property type="entry name" value="G6P_DEHYDROGENASE"/>
    <property type="match status" value="1"/>
</dbReference>
<evidence type="ECO:0000313" key="11">
    <source>
        <dbReference type="EMBL" id="PSL20149.1"/>
    </source>
</evidence>
<comment type="similarity">
    <text evidence="2 7">Belongs to the glucose-6-phosphate dehydrogenase family.</text>
</comment>
<dbReference type="SUPFAM" id="SSF51735">
    <property type="entry name" value="NAD(P)-binding Rossmann-fold domains"/>
    <property type="match status" value="1"/>
</dbReference>
<comment type="caution">
    <text evidence="11">The sequence shown here is derived from an EMBL/GenBank/DDBJ whole genome shotgun (WGS) entry which is preliminary data.</text>
</comment>
<comment type="pathway">
    <text evidence="1 7">Carbohydrate degradation; pentose phosphate pathway; D-ribulose 5-phosphate from D-glucose 6-phosphate (oxidative stage): step 1/3.</text>
</comment>
<accession>A0A2P8FEM1</accession>
<comment type="function">
    <text evidence="7">Catalyzes the oxidation of glucose 6-phosphate to 6-phosphogluconolactone.</text>
</comment>
<evidence type="ECO:0000256" key="8">
    <source>
        <dbReference type="SAM" id="MobiDB-lite"/>
    </source>
</evidence>
<evidence type="ECO:0000256" key="6">
    <source>
        <dbReference type="ARBA" id="ARBA00023277"/>
    </source>
</evidence>
<dbReference type="Pfam" id="PF00479">
    <property type="entry name" value="G6PD_N"/>
    <property type="match status" value="1"/>
</dbReference>
<sequence length="483" mass="54870">MVARVIPVSPFDLVIFGATGDLARRKILPGLFHRFKVEQMPEDARIIGAARSEFDSAAFRKVVRESLEQFVGEADRPANTVEQFLERIDYVNVDAMGDKGWDALSDLLREDKVRAFYFSVTPSLFGTLAEQLHKRGIATPESRIVVEKPFGHDLETAKALNADLLKCFNEEQIYRIDHYLGKETVQNLMALRFANSLFEPLWNSTHIDHVQITVAESLGVEGRGEYYDNSGAMRDMVQNHLMQLLCLIAMEPPSRFEPNAVRDEKVKVIEALEPVAPDDIVRGQYYDWNNRVGYKDHAGNPESRTESFVAMKVAVANWRWAGTPFYLRTGKKLRTRMSEIAVIFRDPPHMIFPKMEGRRGNALVIRLQPDEGITLRTTIKEPGPGGMRLTEVAMDMTFDDALGEDLHAQDAYERLIMDVIRGDQTLFMRGDEVESAWAWADPLIENWKNSTQRPASYDSGGSGPEESMMLMHQDGRRWRSVGQ</sequence>
<dbReference type="HAMAP" id="MF_00966">
    <property type="entry name" value="G6PD"/>
    <property type="match status" value="1"/>
</dbReference>
<evidence type="ECO:0000256" key="7">
    <source>
        <dbReference type="HAMAP-Rule" id="MF_00966"/>
    </source>
</evidence>
<comment type="catalytic activity">
    <reaction evidence="7">
        <text>D-glucose 6-phosphate + NADP(+) = 6-phospho-D-glucono-1,5-lactone + NADPH + H(+)</text>
        <dbReference type="Rhea" id="RHEA:15841"/>
        <dbReference type="ChEBI" id="CHEBI:15378"/>
        <dbReference type="ChEBI" id="CHEBI:57783"/>
        <dbReference type="ChEBI" id="CHEBI:57955"/>
        <dbReference type="ChEBI" id="CHEBI:58349"/>
        <dbReference type="ChEBI" id="CHEBI:61548"/>
        <dbReference type="EC" id="1.1.1.49"/>
    </reaction>
</comment>
<dbReference type="InterPro" id="IPR036291">
    <property type="entry name" value="NAD(P)-bd_dom_sf"/>
</dbReference>
<dbReference type="InterPro" id="IPR022675">
    <property type="entry name" value="G6P_DH_C"/>
</dbReference>
<keyword evidence="5 7" id="KW-0560">Oxidoreductase</keyword>
<evidence type="ECO:0000256" key="1">
    <source>
        <dbReference type="ARBA" id="ARBA00004937"/>
    </source>
</evidence>
<dbReference type="EMBL" id="PYGJ01000004">
    <property type="protein sequence ID" value="PSL20149.1"/>
    <property type="molecule type" value="Genomic_DNA"/>
</dbReference>
<dbReference type="EC" id="1.1.1.49" evidence="7"/>
<evidence type="ECO:0000256" key="2">
    <source>
        <dbReference type="ARBA" id="ARBA00009975"/>
    </source>
</evidence>